<dbReference type="PROSITE" id="PS50077">
    <property type="entry name" value="HEAT_REPEAT"/>
    <property type="match status" value="1"/>
</dbReference>
<keyword evidence="3 10" id="KW-0853">WD repeat</keyword>
<dbReference type="Pfam" id="PF00069">
    <property type="entry name" value="Pkinase"/>
    <property type="match status" value="1"/>
</dbReference>
<evidence type="ECO:0000256" key="2">
    <source>
        <dbReference type="ARBA" id="ARBA00022527"/>
    </source>
</evidence>
<dbReference type="InterPro" id="IPR055231">
    <property type="entry name" value="2AA_helical"/>
</dbReference>
<dbReference type="GO" id="GO:0005524">
    <property type="term" value="F:ATP binding"/>
    <property type="evidence" value="ECO:0007669"/>
    <property type="project" value="UniProtKB-KW"/>
</dbReference>
<evidence type="ECO:0000256" key="3">
    <source>
        <dbReference type="ARBA" id="ARBA00022574"/>
    </source>
</evidence>
<dbReference type="SUPFAM" id="SSF48371">
    <property type="entry name" value="ARM repeat"/>
    <property type="match status" value="1"/>
</dbReference>
<feature type="repeat" description="WD" evidence="10">
    <location>
        <begin position="1140"/>
        <end position="1181"/>
    </location>
</feature>
<dbReference type="InterPro" id="IPR008271">
    <property type="entry name" value="Ser/Thr_kinase_AS"/>
</dbReference>
<dbReference type="Proteomes" id="UP000034164">
    <property type="component" value="Unassembled WGS sequence"/>
</dbReference>
<evidence type="ECO:0000256" key="7">
    <source>
        <dbReference type="ARBA" id="ARBA00022777"/>
    </source>
</evidence>
<evidence type="ECO:0000256" key="5">
    <source>
        <dbReference type="ARBA" id="ARBA00022737"/>
    </source>
</evidence>
<evidence type="ECO:0000256" key="9">
    <source>
        <dbReference type="PROSITE-ProRule" id="PRU00103"/>
    </source>
</evidence>
<dbReference type="InterPro" id="IPR021133">
    <property type="entry name" value="HEAT_type_2"/>
</dbReference>
<evidence type="ECO:0000256" key="6">
    <source>
        <dbReference type="ARBA" id="ARBA00022741"/>
    </source>
</evidence>
<feature type="region of interest" description="Disordered" evidence="11">
    <location>
        <begin position="1389"/>
        <end position="1408"/>
    </location>
</feature>
<evidence type="ECO:0000256" key="1">
    <source>
        <dbReference type="ARBA" id="ARBA00012513"/>
    </source>
</evidence>
<dbReference type="GO" id="GO:0006623">
    <property type="term" value="P:protein targeting to vacuole"/>
    <property type="evidence" value="ECO:0007669"/>
    <property type="project" value="TreeGrafter"/>
</dbReference>
<dbReference type="Pfam" id="PF00400">
    <property type="entry name" value="WD40"/>
    <property type="match status" value="1"/>
</dbReference>
<evidence type="ECO:0000256" key="11">
    <source>
        <dbReference type="SAM" id="MobiDB-lite"/>
    </source>
</evidence>
<feature type="compositionally biased region" description="Polar residues" evidence="11">
    <location>
        <begin position="959"/>
        <end position="968"/>
    </location>
</feature>
<dbReference type="SMART" id="SM00320">
    <property type="entry name" value="WD40"/>
    <property type="match status" value="5"/>
</dbReference>
<dbReference type="GO" id="GO:0016236">
    <property type="term" value="P:macroautophagy"/>
    <property type="evidence" value="ECO:0007669"/>
    <property type="project" value="InterPro"/>
</dbReference>
<dbReference type="FunFam" id="1.25.10.10:FF:000342">
    <property type="entry name" value="Serine/threonine-protein kinase VPS15"/>
    <property type="match status" value="1"/>
</dbReference>
<dbReference type="Gene3D" id="1.25.10.10">
    <property type="entry name" value="Leucine-rich Repeat Variant"/>
    <property type="match status" value="2"/>
</dbReference>
<dbReference type="InterPro" id="IPR036322">
    <property type="entry name" value="WD40_repeat_dom_sf"/>
</dbReference>
<feature type="repeat" description="WD" evidence="10">
    <location>
        <begin position="1490"/>
        <end position="1513"/>
    </location>
</feature>
<dbReference type="InterPro" id="IPR015943">
    <property type="entry name" value="WD40/YVTN_repeat-like_dom_sf"/>
</dbReference>
<feature type="compositionally biased region" description="Low complexity" evidence="11">
    <location>
        <begin position="944"/>
        <end position="954"/>
    </location>
</feature>
<dbReference type="PROSITE" id="PS00108">
    <property type="entry name" value="PROTEIN_KINASE_ST"/>
    <property type="match status" value="1"/>
</dbReference>
<feature type="region of interest" description="Disordered" evidence="11">
    <location>
        <begin position="1547"/>
        <end position="1585"/>
    </location>
</feature>
<protein>
    <recommendedName>
        <fullName evidence="1">non-specific serine/threonine protein kinase</fullName>
        <ecNumber evidence="1">2.7.11.1</ecNumber>
    </recommendedName>
</protein>
<dbReference type="FunFam" id="2.130.10.10:FF:000652">
    <property type="entry name" value="Related to VPS15-ser/thr protein kinase"/>
    <property type="match status" value="1"/>
</dbReference>
<dbReference type="InterPro" id="IPR045162">
    <property type="entry name" value="Vps15-like"/>
</dbReference>
<evidence type="ECO:0000259" key="12">
    <source>
        <dbReference type="PROSITE" id="PS50011"/>
    </source>
</evidence>
<dbReference type="PANTHER" id="PTHR17583">
    <property type="entry name" value="PHOSPHOINOSITIDE 3-KINASE REGULATORY SUBUNIT 4"/>
    <property type="match status" value="1"/>
</dbReference>
<organism evidence="13 14">
    <name type="scientific">[Emmonsia] crescens</name>
    <dbReference type="NCBI Taxonomy" id="73230"/>
    <lineage>
        <taxon>Eukaryota</taxon>
        <taxon>Fungi</taxon>
        <taxon>Dikarya</taxon>
        <taxon>Ascomycota</taxon>
        <taxon>Pezizomycotina</taxon>
        <taxon>Eurotiomycetes</taxon>
        <taxon>Eurotiomycetidae</taxon>
        <taxon>Onygenales</taxon>
        <taxon>Ajellomycetaceae</taxon>
        <taxon>Emergomyces</taxon>
    </lineage>
</organism>
<dbReference type="EMBL" id="LCZI01000383">
    <property type="protein sequence ID" value="KKZ66834.1"/>
    <property type="molecule type" value="Genomic_DNA"/>
</dbReference>
<keyword evidence="7" id="KW-0418">Kinase</keyword>
<dbReference type="SUPFAM" id="SSF56112">
    <property type="entry name" value="Protein kinase-like (PK-like)"/>
    <property type="match status" value="1"/>
</dbReference>
<dbReference type="GO" id="GO:0034271">
    <property type="term" value="C:phosphatidylinositol 3-kinase complex, class III, type I"/>
    <property type="evidence" value="ECO:0007669"/>
    <property type="project" value="TreeGrafter"/>
</dbReference>
<dbReference type="InterPro" id="IPR011989">
    <property type="entry name" value="ARM-like"/>
</dbReference>
<dbReference type="PROSITE" id="PS50082">
    <property type="entry name" value="WD_REPEATS_2"/>
    <property type="match status" value="2"/>
</dbReference>
<dbReference type="GO" id="GO:0045324">
    <property type="term" value="P:late endosome to vacuole transport"/>
    <property type="evidence" value="ECO:0007669"/>
    <property type="project" value="InterPro"/>
</dbReference>
<evidence type="ECO:0000256" key="10">
    <source>
        <dbReference type="PROSITE-ProRule" id="PRU00221"/>
    </source>
</evidence>
<keyword evidence="6" id="KW-0547">Nucleotide-binding</keyword>
<dbReference type="Gene3D" id="2.130.10.10">
    <property type="entry name" value="YVTN repeat-like/Quinoprotein amine dehydrogenase"/>
    <property type="match status" value="2"/>
</dbReference>
<dbReference type="FunFam" id="1.10.510.10:FF:000497">
    <property type="entry name" value="Phosphoinositide 3-kinase regulatory subunit"/>
    <property type="match status" value="1"/>
</dbReference>
<keyword evidence="5" id="KW-0677">Repeat</keyword>
<dbReference type="Pfam" id="PF22956">
    <property type="entry name" value="VPS15-like_hel"/>
    <property type="match status" value="1"/>
</dbReference>
<dbReference type="OrthoDB" id="242910at2759"/>
<dbReference type="InterPro" id="IPR016024">
    <property type="entry name" value="ARM-type_fold"/>
</dbReference>
<dbReference type="InterPro" id="IPR001680">
    <property type="entry name" value="WD40_rpt"/>
</dbReference>
<feature type="domain" description="Protein kinase" evidence="12">
    <location>
        <begin position="25"/>
        <end position="293"/>
    </location>
</feature>
<evidence type="ECO:0000256" key="4">
    <source>
        <dbReference type="ARBA" id="ARBA00022679"/>
    </source>
</evidence>
<evidence type="ECO:0000313" key="13">
    <source>
        <dbReference type="EMBL" id="KKZ66834.1"/>
    </source>
</evidence>
<feature type="compositionally biased region" description="Basic and acidic residues" evidence="11">
    <location>
        <begin position="970"/>
        <end position="998"/>
    </location>
</feature>
<keyword evidence="4" id="KW-0808">Transferase</keyword>
<name>A0A0G2J5K9_9EURO</name>
<feature type="compositionally biased region" description="Low complexity" evidence="11">
    <location>
        <begin position="1451"/>
        <end position="1466"/>
    </location>
</feature>
<evidence type="ECO:0000256" key="8">
    <source>
        <dbReference type="ARBA" id="ARBA00022840"/>
    </source>
</evidence>
<sequence>MGQGYSLTTLSAGSAGIDVPELADLVYEKSLGTARFMKSIRARHRNGLVFVKVIMKPYPSMKLDPYVKAILRERDILEDVPNALGYQRILETGTGGYLVRQYIHSSLYDRMSTRPFLEDIEKKWIAYQLLSALRDCHSHDIFHGDIKTENLLVTSWNWLYLSDFSSSFKPTFLPEDNPADFSFYFDTSGRRTCYLAPERFLIAGEEPESRGVNWAMDIFSAGCVIAELFLESPIFTLSQLYKYRKGEYDPEHSHLSKIEDPDIRDLIVHMIRVDPESRYSAEECLNFWRHKAFPEYFYSFLHQYMGLITDPSSGRARLELSPGDLRDADERIDKTCLDFDKISYFLGVNAKPAIDGSNLTLPTLNHPIFPLQLDLPNYGDQASKPQSDSDDGTLIFLTLVVSSLRNTAKASARVKACDILLAFAERVPDEAKLDRILPFVMFLLNDRSDVVKVAAIRTLTQLLAMVRVVSPVNAYIFPEYIFPRLQPFIPGPNSNPSPIVRSAYASCIASLAQSSLRVLDMIQALRSDIRLGSLVPESTETGWTEDVSYHNLYDVARIDLLDFFEAHTKALLTDNNVAVRRAFLGSVSSLCIFFGNPKANEVILSHLNTYLNDKDWILKCAFFEAVVGVATYVGSTSLEEFILPLMVQSMTDPEEFVVERVLRSLARMAKLGLFQRATTWDLLHIAVRFFIHPSIWIREAAVHFVVASTTFLSPADTYSIITPLVRPFLKTNTTDISEAQLLDALKKPLSKSVYDMLLIWATKTEKGVFWKAAARDGTFVLGGPPTSSVGKIRQRGNNFSSNAIMKNEEDEQWLARLKNIGMAQEDEFKLLALKEYIWRAATRRAKEGDTSSTAPLSNIISLSQHGVTPQTVFFDKNQAGEQRRSSLSKLKAPVGERKVHTIADALLDASTTIDAMPGSRRKIPLPRGSGRMESGRSLAVPQNPRDSASPGSSSPTPPVGSQDSSGSPSDAERRDVIHRNRSEDLSTRDRPLRRKDSDNISVALPGGEVHRRPSAINLLSRTETAKAYAETSTTSTNAFGKVDAPFQRDQLRPSPLSMVQDSNISADAPQQQYRTNHTYRGNDPTILKLLDAVFAENYPTDLYDFGPTVSPVSAHHPIKKSSFQTPEKPWRPQGNLVAMFGEHSGPINRVVVAPDHAFFVTASDDGTLKIWDTTRLEKNVTPRSRQTHRHSSDAKVKCVTFIENSHTFVSAATDGSIHAVRVDYRNINDAVRYGKPQIVREYNLSYLSNNVGEYAVWMEHYRSETHSILLIATNKSRVFALDLKTMTPIYTLENAVHHGTPTTFCLDRKHNWLLLGTSHGILDLWDLRFRIRVKSWGLPGGTPIHRLLIHPLKGRGRWVCVVGGSNNGSEIMVWDIDKVQCREVYRTSSAPTNAANGSSDARNSSTRKNINLAADSSWKNYEPWRVDEDRPEGMLGRFASNPQSSAGVEPSVGNGTGISSSSSSDRSGIRAIAVGLDVPENSQEGSKCGFLISGGSDRKIRFWDVTHPDASMIVSGLGVVPDGVAQKPRYDTTHPTPSLTITTEWVPTTGASLNGGGKGQGSTKKRGDKGVGAGPANASRPPRSTVISLQQQQLLKSHLDSILDVALLEVPYGMTVSVDRGGMVYVFQ</sequence>
<proteinExistence type="predicted"/>
<evidence type="ECO:0000313" key="14">
    <source>
        <dbReference type="Proteomes" id="UP000034164"/>
    </source>
</evidence>
<reference evidence="14" key="1">
    <citation type="journal article" date="2015" name="PLoS Genet.">
        <title>The dynamic genome and transcriptome of the human fungal pathogen Blastomyces and close relative Emmonsia.</title>
        <authorList>
            <person name="Munoz J.F."/>
            <person name="Gauthier G.M."/>
            <person name="Desjardins C.A."/>
            <person name="Gallo J.E."/>
            <person name="Holder J."/>
            <person name="Sullivan T.D."/>
            <person name="Marty A.J."/>
            <person name="Carmen J.C."/>
            <person name="Chen Z."/>
            <person name="Ding L."/>
            <person name="Gujja S."/>
            <person name="Magrini V."/>
            <person name="Misas E."/>
            <person name="Mitreva M."/>
            <person name="Priest M."/>
            <person name="Saif S."/>
            <person name="Whiston E.A."/>
            <person name="Young S."/>
            <person name="Zeng Q."/>
            <person name="Goldman W.E."/>
            <person name="Mardis E.R."/>
            <person name="Taylor J.W."/>
            <person name="McEwen J.G."/>
            <person name="Clay O.K."/>
            <person name="Klein B.S."/>
            <person name="Cuomo C.A."/>
        </authorList>
    </citation>
    <scope>NUCLEOTIDE SEQUENCE [LARGE SCALE GENOMIC DNA]</scope>
    <source>
        <strain evidence="14">UAMH 3008</strain>
    </source>
</reference>
<comment type="caution">
    <text evidence="13">The sequence shown here is derived from an EMBL/GenBank/DDBJ whole genome shotgun (WGS) entry which is preliminary data.</text>
</comment>
<dbReference type="EC" id="2.7.11.1" evidence="1"/>
<dbReference type="GO" id="GO:0004674">
    <property type="term" value="F:protein serine/threonine kinase activity"/>
    <property type="evidence" value="ECO:0007669"/>
    <property type="project" value="UniProtKB-KW"/>
</dbReference>
<feature type="repeat" description="HEAT" evidence="9">
    <location>
        <begin position="436"/>
        <end position="466"/>
    </location>
</feature>
<feature type="region of interest" description="Disordered" evidence="11">
    <location>
        <begin position="916"/>
        <end position="1008"/>
    </location>
</feature>
<dbReference type="GO" id="GO:0034272">
    <property type="term" value="C:phosphatidylinositol 3-kinase complex, class III, type II"/>
    <property type="evidence" value="ECO:0007669"/>
    <property type="project" value="TreeGrafter"/>
</dbReference>
<dbReference type="VEuPathDB" id="FungiDB:EMCG_07439"/>
<dbReference type="InterPro" id="IPR011009">
    <property type="entry name" value="Kinase-like_dom_sf"/>
</dbReference>
<dbReference type="CDD" id="cd13980">
    <property type="entry name" value="STKc_Vps15"/>
    <property type="match status" value="1"/>
</dbReference>
<feature type="region of interest" description="Disordered" evidence="11">
    <location>
        <begin position="1439"/>
        <end position="1466"/>
    </location>
</feature>
<dbReference type="PANTHER" id="PTHR17583:SF0">
    <property type="entry name" value="PHOSPHOINOSITIDE 3-KINASE REGULATORY SUBUNIT 4"/>
    <property type="match status" value="1"/>
</dbReference>
<keyword evidence="2" id="KW-0723">Serine/threonine-protein kinase</keyword>
<dbReference type="PROSITE" id="PS50294">
    <property type="entry name" value="WD_REPEATS_REGION"/>
    <property type="match status" value="1"/>
</dbReference>
<dbReference type="Gene3D" id="1.10.510.10">
    <property type="entry name" value="Transferase(Phosphotransferase) domain 1"/>
    <property type="match status" value="1"/>
</dbReference>
<keyword evidence="8" id="KW-0067">ATP-binding</keyword>
<accession>A0A0G2J5K9</accession>
<dbReference type="PROSITE" id="PS50011">
    <property type="entry name" value="PROTEIN_KINASE_DOM"/>
    <property type="match status" value="1"/>
</dbReference>
<dbReference type="GO" id="GO:0005770">
    <property type="term" value="C:late endosome"/>
    <property type="evidence" value="ECO:0007669"/>
    <property type="project" value="TreeGrafter"/>
</dbReference>
<dbReference type="InterPro" id="IPR000719">
    <property type="entry name" value="Prot_kinase_dom"/>
</dbReference>
<gene>
    <name evidence="13" type="ORF">EMCG_07439</name>
</gene>
<dbReference type="GO" id="GO:0071561">
    <property type="term" value="C:nucleus-vacuole junction"/>
    <property type="evidence" value="ECO:0007669"/>
    <property type="project" value="TreeGrafter"/>
</dbReference>
<dbReference type="SMART" id="SM00220">
    <property type="entry name" value="S_TKc"/>
    <property type="match status" value="1"/>
</dbReference>
<dbReference type="SUPFAM" id="SSF50978">
    <property type="entry name" value="WD40 repeat-like"/>
    <property type="match status" value="1"/>
</dbReference>